<protein>
    <submittedName>
        <fullName evidence="1">Uncharacterized protein</fullName>
    </submittedName>
</protein>
<proteinExistence type="predicted"/>
<dbReference type="SUPFAM" id="SSF53795">
    <property type="entry name" value="PEP carboxykinase-like"/>
    <property type="match status" value="1"/>
</dbReference>
<dbReference type="eggNOG" id="COG0433">
    <property type="taxonomic scope" value="Bacteria"/>
</dbReference>
<evidence type="ECO:0000313" key="2">
    <source>
        <dbReference type="Proteomes" id="UP000000637"/>
    </source>
</evidence>
<gene>
    <name evidence="1" type="ordered locus">AAur_4128</name>
</gene>
<keyword evidence="2" id="KW-1185">Reference proteome</keyword>
<dbReference type="EMBL" id="CP000474">
    <property type="protein sequence ID" value="ABM06795.1"/>
    <property type="molecule type" value="Genomic_DNA"/>
</dbReference>
<sequence length="417" mass="43336">MTTGSAESNHEIIAGVELAGKQAKDAIQGELSLRVLGAEVSVVLHAGVTEDLQTELRRAWSRCLDLPGESMPRPEKIPTAALAHSGERPFRATVSSAVGAAIVTGRTFKEFASELTSAVTLAGITAGRGDLVMLHAAALADRKTGRSVALVGRSGMGKTTATRRLGAALGYVTDETVAVDGSDVIVPYAKPLSVIVEDLAAPKHQIGPDELGLLVAPAKPTLASVVLLDRNPDASVPTVTALGHAEAIIELAPHTSSLSDVHQPLRRLCEILDATGGAVRVTYREAGDLAVLLPALLERPAISKTWTSVLGEGTQPPEQHGCDDGDRPALLKRAELVDAVEIPLADGDGSELIVMTGEGVVRLSGVGPAIWHALATPCDIDGLAMRIAPRIGLPTGYESHLLSSVEELQAHGLLIAA</sequence>
<dbReference type="HOGENOM" id="CLU_050209_0_0_11"/>
<name>A1RC33_PAEAT</name>
<evidence type="ECO:0000313" key="1">
    <source>
        <dbReference type="EMBL" id="ABM06795.1"/>
    </source>
</evidence>
<dbReference type="AlphaFoldDB" id="A1RC33"/>
<dbReference type="Proteomes" id="UP000000637">
    <property type="component" value="Chromosome"/>
</dbReference>
<organism evidence="1 2">
    <name type="scientific">Paenarthrobacter aurescens (strain TC1)</name>
    <dbReference type="NCBI Taxonomy" id="290340"/>
    <lineage>
        <taxon>Bacteria</taxon>
        <taxon>Bacillati</taxon>
        <taxon>Actinomycetota</taxon>
        <taxon>Actinomycetes</taxon>
        <taxon>Micrococcales</taxon>
        <taxon>Micrococcaceae</taxon>
        <taxon>Paenarthrobacter</taxon>
    </lineage>
</organism>
<reference evidence="1 2" key="1">
    <citation type="journal article" date="2006" name="PLoS Genet.">
        <title>Secrets of soil survival revealed by the genome sequence of Arthrobacter aurescens TC1.</title>
        <authorList>
            <person name="Mongodin E.F."/>
            <person name="Shapir N."/>
            <person name="Daugherty S.C."/>
            <person name="DeBoy R.T."/>
            <person name="Emerson J.B."/>
            <person name="Shvartzbeyn A."/>
            <person name="Radune D."/>
            <person name="Vamathevan J."/>
            <person name="Riggs F."/>
            <person name="Grinberg V."/>
            <person name="Khouri H."/>
            <person name="Wackett L.P."/>
            <person name="Nelson K.E."/>
            <person name="Sadowsky M.J."/>
        </authorList>
    </citation>
    <scope>NUCLEOTIDE SEQUENCE [LARGE SCALE GENOMIC DNA]</scope>
    <source>
        <strain evidence="1 2">TC1</strain>
    </source>
</reference>
<dbReference type="InterPro" id="IPR027417">
    <property type="entry name" value="P-loop_NTPase"/>
</dbReference>
<dbReference type="STRING" id="290340.AAur_4128"/>
<dbReference type="OrthoDB" id="4793383at2"/>
<dbReference type="RefSeq" id="WP_011776719.1">
    <property type="nucleotide sequence ID" value="NC_008711.1"/>
</dbReference>
<dbReference type="KEGG" id="aau:AAur_4128"/>
<accession>A1RC33</accession>
<dbReference type="SUPFAM" id="SSF52540">
    <property type="entry name" value="P-loop containing nucleoside triphosphate hydrolases"/>
    <property type="match status" value="1"/>
</dbReference>